<accession>A0AAV6IUU4</accession>
<name>A0AAV6IUU4_9ERIC</name>
<evidence type="ECO:0000313" key="2">
    <source>
        <dbReference type="EMBL" id="KAG5531993.1"/>
    </source>
</evidence>
<proteinExistence type="predicted"/>
<evidence type="ECO:0000256" key="1">
    <source>
        <dbReference type="SAM" id="Phobius"/>
    </source>
</evidence>
<feature type="transmembrane region" description="Helical" evidence="1">
    <location>
        <begin position="12"/>
        <end position="33"/>
    </location>
</feature>
<gene>
    <name evidence="2" type="ORF">RHGRI_026569</name>
</gene>
<protein>
    <submittedName>
        <fullName evidence="2">Uncharacterized protein</fullName>
    </submittedName>
</protein>
<dbReference type="Proteomes" id="UP000823749">
    <property type="component" value="Chromosome 9"/>
</dbReference>
<keyword evidence="1" id="KW-1133">Transmembrane helix</keyword>
<dbReference type="AlphaFoldDB" id="A0AAV6IUU4"/>
<evidence type="ECO:0000313" key="3">
    <source>
        <dbReference type="Proteomes" id="UP000823749"/>
    </source>
</evidence>
<keyword evidence="1" id="KW-0472">Membrane</keyword>
<dbReference type="EMBL" id="JACTNZ010000009">
    <property type="protein sequence ID" value="KAG5531993.1"/>
    <property type="molecule type" value="Genomic_DNA"/>
</dbReference>
<sequence>MNHFPPLPSSSFDFAAVAVLEFHFSIVELVFYLTRDRFYRRFHCHEFYCAVVVVDTSKVNRALLKRCRNQRSLEEAILFFPEKERDAPSILKYTPTYQGFIRQKGTKPADTDKPIQQATTAKLTQQEEKLEEVVEDSFGEIPEFLRLSIPTSPPRKDKGC</sequence>
<keyword evidence="1" id="KW-0812">Transmembrane</keyword>
<organism evidence="2 3">
    <name type="scientific">Rhododendron griersonianum</name>
    <dbReference type="NCBI Taxonomy" id="479676"/>
    <lineage>
        <taxon>Eukaryota</taxon>
        <taxon>Viridiplantae</taxon>
        <taxon>Streptophyta</taxon>
        <taxon>Embryophyta</taxon>
        <taxon>Tracheophyta</taxon>
        <taxon>Spermatophyta</taxon>
        <taxon>Magnoliopsida</taxon>
        <taxon>eudicotyledons</taxon>
        <taxon>Gunneridae</taxon>
        <taxon>Pentapetalae</taxon>
        <taxon>asterids</taxon>
        <taxon>Ericales</taxon>
        <taxon>Ericaceae</taxon>
        <taxon>Ericoideae</taxon>
        <taxon>Rhodoreae</taxon>
        <taxon>Rhododendron</taxon>
    </lineage>
</organism>
<reference evidence="2" key="1">
    <citation type="submission" date="2020-08" db="EMBL/GenBank/DDBJ databases">
        <title>Plant Genome Project.</title>
        <authorList>
            <person name="Zhang R.-G."/>
        </authorList>
    </citation>
    <scope>NUCLEOTIDE SEQUENCE</scope>
    <source>
        <strain evidence="2">WSP0</strain>
        <tissue evidence="2">Leaf</tissue>
    </source>
</reference>
<keyword evidence="3" id="KW-1185">Reference proteome</keyword>
<comment type="caution">
    <text evidence="2">The sequence shown here is derived from an EMBL/GenBank/DDBJ whole genome shotgun (WGS) entry which is preliminary data.</text>
</comment>